<keyword evidence="11" id="KW-1185">Reference proteome</keyword>
<dbReference type="Pfam" id="PF00072">
    <property type="entry name" value="Response_reg"/>
    <property type="match status" value="1"/>
</dbReference>
<dbReference type="EMBL" id="CP053661">
    <property type="protein sequence ID" value="QKD83950.1"/>
    <property type="molecule type" value="Genomic_DNA"/>
</dbReference>
<dbReference type="PROSITE" id="PS51755">
    <property type="entry name" value="OMPR_PHOB"/>
    <property type="match status" value="1"/>
</dbReference>
<keyword evidence="3" id="KW-0805">Transcription regulation</keyword>
<dbReference type="GO" id="GO:0005829">
    <property type="term" value="C:cytosol"/>
    <property type="evidence" value="ECO:0007669"/>
    <property type="project" value="TreeGrafter"/>
</dbReference>
<keyword evidence="5" id="KW-0804">Transcription</keyword>
<dbReference type="Gene3D" id="6.10.250.690">
    <property type="match status" value="1"/>
</dbReference>
<dbReference type="CDD" id="cd00383">
    <property type="entry name" value="trans_reg_C"/>
    <property type="match status" value="1"/>
</dbReference>
<proteinExistence type="predicted"/>
<keyword evidence="2" id="KW-0902">Two-component regulatory system</keyword>
<dbReference type="SUPFAM" id="SSF52172">
    <property type="entry name" value="CheY-like"/>
    <property type="match status" value="1"/>
</dbReference>
<dbReference type="PANTHER" id="PTHR48111:SF38">
    <property type="entry name" value="TWO-COMPONENT RESPONSE REGULATOR"/>
    <property type="match status" value="1"/>
</dbReference>
<sequence>MTRVLIAEDEPRIAAFLEKGFRANGFATAIAPDGQTACDMITSQEFDLLILDLGLPKKDGWTVLEELRGQGEQLPIIILTASDSVYDTVAGLESGADDYVTKPFRFEELLARARLRLRHTRTTQGAEMRLQVGNIELDLQAHQLCVGDRQIELSAREFALAETFLRNPGRVLSHEHLLKHVWGYDYDPGSNIVNVYVGYLRKKMGNGYIETVRGIGYRFQP</sequence>
<dbReference type="Gene3D" id="1.10.10.10">
    <property type="entry name" value="Winged helix-like DNA-binding domain superfamily/Winged helix DNA-binding domain"/>
    <property type="match status" value="1"/>
</dbReference>
<dbReference type="InterPro" id="IPR011006">
    <property type="entry name" value="CheY-like_superfamily"/>
</dbReference>
<dbReference type="RefSeq" id="WP_172358024.1">
    <property type="nucleotide sequence ID" value="NZ_CP053661.1"/>
</dbReference>
<evidence type="ECO:0000256" key="1">
    <source>
        <dbReference type="ARBA" id="ARBA00022553"/>
    </source>
</evidence>
<evidence type="ECO:0000256" key="6">
    <source>
        <dbReference type="PROSITE-ProRule" id="PRU00169"/>
    </source>
</evidence>
<dbReference type="CDD" id="cd19935">
    <property type="entry name" value="REC_OmpR_CusR-like"/>
    <property type="match status" value="1"/>
</dbReference>
<dbReference type="SMART" id="SM00862">
    <property type="entry name" value="Trans_reg_C"/>
    <property type="match status" value="1"/>
</dbReference>
<gene>
    <name evidence="10" type="ORF">HPC62_18685</name>
</gene>
<dbReference type="Proteomes" id="UP000505210">
    <property type="component" value="Chromosome"/>
</dbReference>
<dbReference type="KEGG" id="theu:HPC62_18685"/>
<dbReference type="InterPro" id="IPR001789">
    <property type="entry name" value="Sig_transdc_resp-reg_receiver"/>
</dbReference>
<dbReference type="GO" id="GO:0006355">
    <property type="term" value="P:regulation of DNA-templated transcription"/>
    <property type="evidence" value="ECO:0007669"/>
    <property type="project" value="InterPro"/>
</dbReference>
<accession>A0A6M8BID5</accession>
<reference evidence="10 11" key="1">
    <citation type="submission" date="2020-05" db="EMBL/GenBank/DDBJ databases">
        <title>Complete genome sequence of of a novel Thermoleptolyngbya strain isolated from hot springs of Ganzi, Sichuan China.</title>
        <authorList>
            <person name="Tang J."/>
            <person name="Daroch M."/>
            <person name="Li L."/>
            <person name="Waleron K."/>
            <person name="Waleron M."/>
            <person name="Waleron M."/>
        </authorList>
    </citation>
    <scope>NUCLEOTIDE SEQUENCE [LARGE SCALE GENOMIC DNA]</scope>
    <source>
        <strain evidence="10 11">PKUAC-SCTA183</strain>
    </source>
</reference>
<dbReference type="Gene3D" id="3.40.50.2300">
    <property type="match status" value="1"/>
</dbReference>
<dbReference type="GO" id="GO:0000156">
    <property type="term" value="F:phosphorelay response regulator activity"/>
    <property type="evidence" value="ECO:0007669"/>
    <property type="project" value="TreeGrafter"/>
</dbReference>
<dbReference type="PROSITE" id="PS50110">
    <property type="entry name" value="RESPONSE_REGULATORY"/>
    <property type="match status" value="1"/>
</dbReference>
<dbReference type="Pfam" id="PF00486">
    <property type="entry name" value="Trans_reg_C"/>
    <property type="match status" value="1"/>
</dbReference>
<evidence type="ECO:0000256" key="5">
    <source>
        <dbReference type="ARBA" id="ARBA00023163"/>
    </source>
</evidence>
<protein>
    <submittedName>
        <fullName evidence="10">Response regulator transcription factor</fullName>
    </submittedName>
</protein>
<feature type="modified residue" description="4-aspartylphosphate" evidence="6">
    <location>
        <position position="52"/>
    </location>
</feature>
<feature type="DNA-binding region" description="OmpR/PhoB-type" evidence="7">
    <location>
        <begin position="127"/>
        <end position="221"/>
    </location>
</feature>
<evidence type="ECO:0000259" key="9">
    <source>
        <dbReference type="PROSITE" id="PS51755"/>
    </source>
</evidence>
<organism evidence="10 11">
    <name type="scientific">Thermoleptolyngbya sichuanensis A183</name>
    <dbReference type="NCBI Taxonomy" id="2737172"/>
    <lineage>
        <taxon>Bacteria</taxon>
        <taxon>Bacillati</taxon>
        <taxon>Cyanobacteriota</taxon>
        <taxon>Cyanophyceae</taxon>
        <taxon>Oculatellales</taxon>
        <taxon>Oculatellaceae</taxon>
        <taxon>Thermoleptolyngbya</taxon>
        <taxon>Thermoleptolyngbya sichuanensis</taxon>
    </lineage>
</organism>
<dbReference type="InterPro" id="IPR039420">
    <property type="entry name" value="WalR-like"/>
</dbReference>
<evidence type="ECO:0000256" key="2">
    <source>
        <dbReference type="ARBA" id="ARBA00023012"/>
    </source>
</evidence>
<dbReference type="GO" id="GO:0000976">
    <property type="term" value="F:transcription cis-regulatory region binding"/>
    <property type="evidence" value="ECO:0007669"/>
    <property type="project" value="TreeGrafter"/>
</dbReference>
<dbReference type="PANTHER" id="PTHR48111">
    <property type="entry name" value="REGULATOR OF RPOS"/>
    <property type="match status" value="1"/>
</dbReference>
<dbReference type="GO" id="GO:0032993">
    <property type="term" value="C:protein-DNA complex"/>
    <property type="evidence" value="ECO:0007669"/>
    <property type="project" value="TreeGrafter"/>
</dbReference>
<dbReference type="SMART" id="SM00448">
    <property type="entry name" value="REC"/>
    <property type="match status" value="1"/>
</dbReference>
<dbReference type="FunFam" id="1.10.10.10:FF:000005">
    <property type="entry name" value="Two-component system response regulator"/>
    <property type="match status" value="1"/>
</dbReference>
<dbReference type="InterPro" id="IPR036388">
    <property type="entry name" value="WH-like_DNA-bd_sf"/>
</dbReference>
<dbReference type="AlphaFoldDB" id="A0A6M8BID5"/>
<evidence type="ECO:0000259" key="8">
    <source>
        <dbReference type="PROSITE" id="PS50110"/>
    </source>
</evidence>
<evidence type="ECO:0000313" key="10">
    <source>
        <dbReference type="EMBL" id="QKD83950.1"/>
    </source>
</evidence>
<evidence type="ECO:0000313" key="11">
    <source>
        <dbReference type="Proteomes" id="UP000505210"/>
    </source>
</evidence>
<feature type="domain" description="OmpR/PhoB-type" evidence="9">
    <location>
        <begin position="127"/>
        <end position="221"/>
    </location>
</feature>
<dbReference type="InterPro" id="IPR001867">
    <property type="entry name" value="OmpR/PhoB-type_DNA-bd"/>
</dbReference>
<evidence type="ECO:0000256" key="4">
    <source>
        <dbReference type="ARBA" id="ARBA00023125"/>
    </source>
</evidence>
<keyword evidence="4 7" id="KW-0238">DNA-binding</keyword>
<evidence type="ECO:0000256" key="7">
    <source>
        <dbReference type="PROSITE-ProRule" id="PRU01091"/>
    </source>
</evidence>
<evidence type="ECO:0000256" key="3">
    <source>
        <dbReference type="ARBA" id="ARBA00023015"/>
    </source>
</evidence>
<name>A0A6M8BID5_9CYAN</name>
<keyword evidence="1 6" id="KW-0597">Phosphoprotein</keyword>
<feature type="domain" description="Response regulatory" evidence="8">
    <location>
        <begin position="3"/>
        <end position="117"/>
    </location>
</feature>